<dbReference type="InterPro" id="IPR052226">
    <property type="entry name" value="UPF0332_toxin"/>
</dbReference>
<dbReference type="Pfam" id="PF05168">
    <property type="entry name" value="HEPN"/>
    <property type="match status" value="1"/>
</dbReference>
<dbReference type="EMBL" id="DVHI01000029">
    <property type="protein sequence ID" value="HIR62258.1"/>
    <property type="molecule type" value="Genomic_DNA"/>
</dbReference>
<feature type="non-terminal residue" evidence="3">
    <location>
        <position position="1"/>
    </location>
</feature>
<proteinExistence type="inferred from homology"/>
<dbReference type="Gene3D" id="1.20.120.330">
    <property type="entry name" value="Nucleotidyltransferases domain 2"/>
    <property type="match status" value="1"/>
</dbReference>
<evidence type="ECO:0000259" key="2">
    <source>
        <dbReference type="Pfam" id="PF05168"/>
    </source>
</evidence>
<organism evidence="3 4">
    <name type="scientific">Candidatus Coprenecus avistercoris</name>
    <dbReference type="NCBI Taxonomy" id="2840730"/>
    <lineage>
        <taxon>Bacteria</taxon>
        <taxon>Pseudomonadati</taxon>
        <taxon>Bacteroidota</taxon>
        <taxon>Bacteroidia</taxon>
        <taxon>Bacteroidales</taxon>
        <taxon>Rikenellaceae</taxon>
        <taxon>Rikenellaceae incertae sedis</taxon>
        <taxon>Candidatus Coprenecus</taxon>
    </lineage>
</organism>
<comment type="caution">
    <text evidence="3">The sequence shown here is derived from an EMBL/GenBank/DDBJ whole genome shotgun (WGS) entry which is preliminary data.</text>
</comment>
<evidence type="ECO:0000313" key="4">
    <source>
        <dbReference type="Proteomes" id="UP000886744"/>
    </source>
</evidence>
<dbReference type="Proteomes" id="UP000886744">
    <property type="component" value="Unassembled WGS sequence"/>
</dbReference>
<evidence type="ECO:0000256" key="1">
    <source>
        <dbReference type="ARBA" id="ARBA00038248"/>
    </source>
</evidence>
<sequence>TAVNRLYYACFYAVNALLLKYGIPAHTHNGTKFMLGLHFVSNGKIPQSDARIYSLLFHMRNSSDYDDFIYCDKAMVEDYIPKAEAFIEHIKELIAIETEESHT</sequence>
<comment type="similarity">
    <text evidence="1">Belongs to the UPF0332 family.</text>
</comment>
<evidence type="ECO:0000313" key="3">
    <source>
        <dbReference type="EMBL" id="HIR62258.1"/>
    </source>
</evidence>
<accession>A0A9D1J662</accession>
<gene>
    <name evidence="3" type="ORF">IAC94_01885</name>
</gene>
<dbReference type="AlphaFoldDB" id="A0A9D1J662"/>
<reference evidence="3" key="2">
    <citation type="journal article" date="2021" name="PeerJ">
        <title>Extensive microbial diversity within the chicken gut microbiome revealed by metagenomics and culture.</title>
        <authorList>
            <person name="Gilroy R."/>
            <person name="Ravi A."/>
            <person name="Getino M."/>
            <person name="Pursley I."/>
            <person name="Horton D.L."/>
            <person name="Alikhan N.F."/>
            <person name="Baker D."/>
            <person name="Gharbi K."/>
            <person name="Hall N."/>
            <person name="Watson M."/>
            <person name="Adriaenssens E.M."/>
            <person name="Foster-Nyarko E."/>
            <person name="Jarju S."/>
            <person name="Secka A."/>
            <person name="Antonio M."/>
            <person name="Oren A."/>
            <person name="Chaudhuri R.R."/>
            <person name="La Ragione R."/>
            <person name="Hildebrand F."/>
            <person name="Pallen M.J."/>
        </authorList>
    </citation>
    <scope>NUCLEOTIDE SEQUENCE</scope>
    <source>
        <strain evidence="3">ChiHjej13B12-12457</strain>
    </source>
</reference>
<dbReference type="PANTHER" id="PTHR36565">
    <property type="entry name" value="UPF0332 PROTEIN TM_1000"/>
    <property type="match status" value="1"/>
</dbReference>
<dbReference type="InterPro" id="IPR007842">
    <property type="entry name" value="HEPN_dom"/>
</dbReference>
<dbReference type="PANTHER" id="PTHR36565:SF1">
    <property type="entry name" value="UPF0332 PROTEIN TM_1000"/>
    <property type="match status" value="1"/>
</dbReference>
<reference evidence="3" key="1">
    <citation type="submission" date="2020-10" db="EMBL/GenBank/DDBJ databases">
        <authorList>
            <person name="Gilroy R."/>
        </authorList>
    </citation>
    <scope>NUCLEOTIDE SEQUENCE</scope>
    <source>
        <strain evidence="3">ChiHjej13B12-12457</strain>
    </source>
</reference>
<name>A0A9D1J662_9BACT</name>
<feature type="domain" description="HEPN" evidence="2">
    <location>
        <begin position="2"/>
        <end position="92"/>
    </location>
</feature>
<protein>
    <submittedName>
        <fullName evidence="3">HEPN domain-containing protein</fullName>
    </submittedName>
</protein>